<sequence length="109" mass="12201">MELVAERDLLKDDYGNFYMISNASGDSLTVVNAALYYAFNETLDDALVAKVRNQYPNEIACGKYFADLVEAHIEKLEKGEVPGGIYSIDEAKQHYSLHIKPIYGDSFNA</sequence>
<proteinExistence type="predicted"/>
<organism evidence="1 2">
    <name type="scientific">Planococcus glaciei</name>
    <dbReference type="NCBI Taxonomy" id="459472"/>
    <lineage>
        <taxon>Bacteria</taxon>
        <taxon>Bacillati</taxon>
        <taxon>Bacillota</taxon>
        <taxon>Bacilli</taxon>
        <taxon>Bacillales</taxon>
        <taxon>Caryophanaceae</taxon>
        <taxon>Planococcus</taxon>
    </lineage>
</organism>
<protein>
    <submittedName>
        <fullName evidence="1">Uncharacterized protein</fullName>
    </submittedName>
</protein>
<dbReference type="RefSeq" id="WP_036810517.1">
    <property type="nucleotide sequence ID" value="NZ_CP051177.1"/>
</dbReference>
<evidence type="ECO:0000313" key="2">
    <source>
        <dbReference type="Proteomes" id="UP000509222"/>
    </source>
</evidence>
<name>A0A7H8Q627_9BACL</name>
<dbReference type="AlphaFoldDB" id="A0A7H8Q627"/>
<dbReference type="Proteomes" id="UP000509222">
    <property type="component" value="Chromosome"/>
</dbReference>
<reference evidence="2" key="1">
    <citation type="submission" date="2020-06" db="EMBL/GenBank/DDBJ databases">
        <title>Isolation of Planomicrobium glaciei.</title>
        <authorList>
            <person name="Malisova L."/>
            <person name="Safrankova R."/>
            <person name="Jakubu V."/>
            <person name="Spanelova P."/>
        </authorList>
    </citation>
    <scope>NUCLEOTIDE SEQUENCE [LARGE SCALE GENOMIC DNA]</scope>
    <source>
        <strain evidence="2">NRL-ATB46093</strain>
    </source>
</reference>
<evidence type="ECO:0000313" key="1">
    <source>
        <dbReference type="EMBL" id="QKX49404.1"/>
    </source>
</evidence>
<gene>
    <name evidence="1" type="ORF">HF394_01760</name>
</gene>
<keyword evidence="2" id="KW-1185">Reference proteome</keyword>
<accession>A0A7H8Q627</accession>
<dbReference type="EMBL" id="CP051177">
    <property type="protein sequence ID" value="QKX49404.1"/>
    <property type="molecule type" value="Genomic_DNA"/>
</dbReference>